<keyword evidence="3" id="KW-1185">Reference proteome</keyword>
<accession>A0A1R3KCK4</accession>
<dbReference type="OrthoDB" id="112749at2759"/>
<dbReference type="InterPro" id="IPR015947">
    <property type="entry name" value="PUA-like_sf"/>
</dbReference>
<dbReference type="AlphaFoldDB" id="A0A1R3KCK4"/>
<dbReference type="EMBL" id="AWUE01014188">
    <property type="protein sequence ID" value="OMP04813.1"/>
    <property type="molecule type" value="Genomic_DNA"/>
</dbReference>
<evidence type="ECO:0000313" key="2">
    <source>
        <dbReference type="EMBL" id="OMP04813.1"/>
    </source>
</evidence>
<sequence length="382" mass="42799">MERLRECMEELMKFTLQSHIDKSLNFELGLSPEFCSNLLISDPAHSDSDPPDILKGVPSYPLYKHLALAFYQSIVSGSICNRQDNLALMCDDISMKQKEEWNELVSNKGLELINIMKNIDLELHVEEPFFILLRDGLKTIEGRCAVGKYDNIEPGAKILVNKCLLLEVQDVHHYATFSKMLEAENISQVLPGVKSIEEGLKIYRKFYTEEKERCNGVLAICVSSLVVQPSILLAFILFKLSYEGVQSLLGLAHTTGTISGALPPPKSTLLSSFMLPYNPDVQGSTLTRGARALSKHVDRSGNRFWGILDGSDSNKNNLAACVITHLISNCCWLNVYIVRPHGSVFEIRVAEGYGARWSKDGTKFIGFLEPYMDDGHLKGWKH</sequence>
<gene>
    <name evidence="2" type="ORF">COLO4_09274</name>
</gene>
<dbReference type="Gene3D" id="2.30.130.30">
    <property type="entry name" value="Hypothetical protein"/>
    <property type="match status" value="1"/>
</dbReference>
<feature type="domain" description="ASCH" evidence="1">
    <location>
        <begin position="123"/>
        <end position="226"/>
    </location>
</feature>
<evidence type="ECO:0000259" key="1">
    <source>
        <dbReference type="SMART" id="SM01022"/>
    </source>
</evidence>
<organism evidence="2 3">
    <name type="scientific">Corchorus olitorius</name>
    <dbReference type="NCBI Taxonomy" id="93759"/>
    <lineage>
        <taxon>Eukaryota</taxon>
        <taxon>Viridiplantae</taxon>
        <taxon>Streptophyta</taxon>
        <taxon>Embryophyta</taxon>
        <taxon>Tracheophyta</taxon>
        <taxon>Spermatophyta</taxon>
        <taxon>Magnoliopsida</taxon>
        <taxon>eudicotyledons</taxon>
        <taxon>Gunneridae</taxon>
        <taxon>Pentapetalae</taxon>
        <taxon>rosids</taxon>
        <taxon>malvids</taxon>
        <taxon>Malvales</taxon>
        <taxon>Malvaceae</taxon>
        <taxon>Grewioideae</taxon>
        <taxon>Apeibeae</taxon>
        <taxon>Corchorus</taxon>
    </lineage>
</organism>
<dbReference type="PANTHER" id="PTHR34204">
    <property type="entry name" value="RNA-BINDING ASCH DOMAIN PROTEIN"/>
    <property type="match status" value="1"/>
</dbReference>
<dbReference type="Pfam" id="PF04266">
    <property type="entry name" value="ASCH"/>
    <property type="match status" value="1"/>
</dbReference>
<dbReference type="InterPro" id="IPR007374">
    <property type="entry name" value="ASCH_domain"/>
</dbReference>
<protein>
    <recommendedName>
        <fullName evidence="1">ASCH domain-containing protein</fullName>
    </recommendedName>
</protein>
<dbReference type="CDD" id="cd06555">
    <property type="entry name" value="ASCH_PF0470_like"/>
    <property type="match status" value="1"/>
</dbReference>
<dbReference type="PANTHER" id="PTHR34204:SF2">
    <property type="entry name" value="RNA-BINDING ASCH DOMAIN PROTEIN"/>
    <property type="match status" value="1"/>
</dbReference>
<dbReference type="Proteomes" id="UP000187203">
    <property type="component" value="Unassembled WGS sequence"/>
</dbReference>
<evidence type="ECO:0000313" key="3">
    <source>
        <dbReference type="Proteomes" id="UP000187203"/>
    </source>
</evidence>
<reference evidence="3" key="1">
    <citation type="submission" date="2013-09" db="EMBL/GenBank/DDBJ databases">
        <title>Corchorus olitorius genome sequencing.</title>
        <authorList>
            <person name="Alam M."/>
            <person name="Haque M.S."/>
            <person name="Islam M.S."/>
            <person name="Emdad E.M."/>
            <person name="Islam M.M."/>
            <person name="Ahmed B."/>
            <person name="Halim A."/>
            <person name="Hossen Q.M.M."/>
            <person name="Hossain M.Z."/>
            <person name="Ahmed R."/>
            <person name="Khan M.M."/>
            <person name="Islam R."/>
            <person name="Rashid M.M."/>
            <person name="Khan S.A."/>
            <person name="Rahman M.S."/>
            <person name="Alam M."/>
            <person name="Yahiya A.S."/>
            <person name="Khan M.S."/>
            <person name="Azam M.S."/>
            <person name="Haque T."/>
            <person name="Lashkar M.Z.H."/>
            <person name="Akhand A.I."/>
            <person name="Morshed G."/>
            <person name="Roy S."/>
            <person name="Uddin K.S."/>
            <person name="Rabeya T."/>
            <person name="Hossain A.S."/>
            <person name="Chowdhury A."/>
            <person name="Snigdha A.R."/>
            <person name="Mortoza M.S."/>
            <person name="Matin S.A."/>
            <person name="Hoque S.M.E."/>
            <person name="Islam M.K."/>
            <person name="Roy D.K."/>
            <person name="Haider R."/>
            <person name="Moosa M.M."/>
            <person name="Elias S.M."/>
            <person name="Hasan A.M."/>
            <person name="Jahan S."/>
            <person name="Shafiuddin M."/>
            <person name="Mahmood N."/>
            <person name="Shommy N.S."/>
        </authorList>
    </citation>
    <scope>NUCLEOTIDE SEQUENCE [LARGE SCALE GENOMIC DNA]</scope>
    <source>
        <strain evidence="3">cv. O-4</strain>
    </source>
</reference>
<dbReference type="SUPFAM" id="SSF88697">
    <property type="entry name" value="PUA domain-like"/>
    <property type="match status" value="1"/>
</dbReference>
<name>A0A1R3KCK4_9ROSI</name>
<dbReference type="SMART" id="SM01022">
    <property type="entry name" value="ASCH"/>
    <property type="match status" value="1"/>
</dbReference>
<comment type="caution">
    <text evidence="2">The sequence shown here is derived from an EMBL/GenBank/DDBJ whole genome shotgun (WGS) entry which is preliminary data.</text>
</comment>
<proteinExistence type="predicted"/>